<organism evidence="1 2">
    <name type="scientific">Flavobacterium subsaxonicum WB 4.1-42 = DSM 21790</name>
    <dbReference type="NCBI Taxonomy" id="1121898"/>
    <lineage>
        <taxon>Bacteria</taxon>
        <taxon>Pseudomonadati</taxon>
        <taxon>Bacteroidota</taxon>
        <taxon>Flavobacteriia</taxon>
        <taxon>Flavobacteriales</taxon>
        <taxon>Flavobacteriaceae</taxon>
        <taxon>Flavobacterium</taxon>
    </lineage>
</organism>
<protein>
    <submittedName>
        <fullName evidence="1">Uncharacterized protein</fullName>
    </submittedName>
</protein>
<dbReference type="EMBL" id="JRLY01000001">
    <property type="protein sequence ID" value="KGO94907.1"/>
    <property type="molecule type" value="Genomic_DNA"/>
</dbReference>
<comment type="caution">
    <text evidence="1">The sequence shown here is derived from an EMBL/GenBank/DDBJ whole genome shotgun (WGS) entry which is preliminary data.</text>
</comment>
<name>A0A0A2MQE3_9FLAO</name>
<dbReference type="Proteomes" id="UP000030111">
    <property type="component" value="Unassembled WGS sequence"/>
</dbReference>
<evidence type="ECO:0000313" key="2">
    <source>
        <dbReference type="Proteomes" id="UP000030111"/>
    </source>
</evidence>
<dbReference type="eggNOG" id="ENOG5030RES">
    <property type="taxonomic scope" value="Bacteria"/>
</dbReference>
<gene>
    <name evidence="1" type="ORF">Q766_01975</name>
</gene>
<sequence length="105" mass="12430">MTASQPTTPKFAENSLQYNYIWTTVKQTQNNADNNYIDVTNGYDVLRFINNFFETHALSSAQTFNRIEMLLHHLPLTVNNQKDITNWVRKNWTRNFTGTNRLRLF</sequence>
<dbReference type="OrthoDB" id="796745at2"/>
<dbReference type="AlphaFoldDB" id="A0A0A2MQE3"/>
<accession>A0A0A2MQE3</accession>
<reference evidence="1 2" key="1">
    <citation type="submission" date="2013-09" db="EMBL/GenBank/DDBJ databases">
        <authorList>
            <person name="Zeng Z."/>
            <person name="Chen C."/>
        </authorList>
    </citation>
    <scope>NUCLEOTIDE SEQUENCE [LARGE SCALE GENOMIC DNA]</scope>
    <source>
        <strain evidence="1 2">WB 4.1-42</strain>
    </source>
</reference>
<dbReference type="RefSeq" id="WP_026992287.1">
    <property type="nucleotide sequence ID" value="NZ_JRLY01000001.1"/>
</dbReference>
<keyword evidence="2" id="KW-1185">Reference proteome</keyword>
<evidence type="ECO:0000313" key="1">
    <source>
        <dbReference type="EMBL" id="KGO94907.1"/>
    </source>
</evidence>
<proteinExistence type="predicted"/>